<dbReference type="PANTHER" id="PTHR30469:SF36">
    <property type="entry name" value="BLL3903 PROTEIN"/>
    <property type="match status" value="1"/>
</dbReference>
<feature type="domain" description="Multidrug resistance protein MdtA-like C-terminal permuted SH3" evidence="11">
    <location>
        <begin position="297"/>
        <end position="356"/>
    </location>
</feature>
<dbReference type="Pfam" id="PF25917">
    <property type="entry name" value="BSH_RND"/>
    <property type="match status" value="1"/>
</dbReference>
<dbReference type="Gene3D" id="2.40.420.20">
    <property type="match status" value="1"/>
</dbReference>
<feature type="domain" description="Multidrug resistance protein MdtA-like alpha-helical hairpin" evidence="8">
    <location>
        <begin position="105"/>
        <end position="174"/>
    </location>
</feature>
<dbReference type="NCBIfam" id="TIGR01730">
    <property type="entry name" value="RND_mfp"/>
    <property type="match status" value="1"/>
</dbReference>
<dbReference type="SUPFAM" id="SSF111369">
    <property type="entry name" value="HlyD-like secretion proteins"/>
    <property type="match status" value="1"/>
</dbReference>
<dbReference type="InterPro" id="IPR058625">
    <property type="entry name" value="MdtA-like_BSH"/>
</dbReference>
<dbReference type="Pfam" id="PF25944">
    <property type="entry name" value="Beta-barrel_RND"/>
    <property type="match status" value="1"/>
</dbReference>
<evidence type="ECO:0000256" key="7">
    <source>
        <dbReference type="SAM" id="MobiDB-lite"/>
    </source>
</evidence>
<evidence type="ECO:0000256" key="4">
    <source>
        <dbReference type="ARBA" id="ARBA00022475"/>
    </source>
</evidence>
<feature type="domain" description="Multidrug resistance protein MdtA-like barrel-sandwich hybrid" evidence="9">
    <location>
        <begin position="65"/>
        <end position="206"/>
    </location>
</feature>
<keyword evidence="4" id="KW-1003">Cell membrane</keyword>
<organism evidence="12 13">
    <name type="scientific">Labrys monachus</name>
    <dbReference type="NCBI Taxonomy" id="217067"/>
    <lineage>
        <taxon>Bacteria</taxon>
        <taxon>Pseudomonadati</taxon>
        <taxon>Pseudomonadota</taxon>
        <taxon>Alphaproteobacteria</taxon>
        <taxon>Hyphomicrobiales</taxon>
        <taxon>Xanthobacteraceae</taxon>
        <taxon>Labrys</taxon>
    </lineage>
</organism>
<feature type="region of interest" description="Disordered" evidence="7">
    <location>
        <begin position="370"/>
        <end position="394"/>
    </location>
</feature>
<dbReference type="Gene3D" id="2.40.50.100">
    <property type="match status" value="1"/>
</dbReference>
<dbReference type="Pfam" id="PF25967">
    <property type="entry name" value="RND-MFP_C"/>
    <property type="match status" value="1"/>
</dbReference>
<reference evidence="12 13" key="1">
    <citation type="submission" date="2023-07" db="EMBL/GenBank/DDBJ databases">
        <title>Genomic Encyclopedia of Type Strains, Phase IV (KMG-IV): sequencing the most valuable type-strain genomes for metagenomic binning, comparative biology and taxonomic classification.</title>
        <authorList>
            <person name="Goeker M."/>
        </authorList>
    </citation>
    <scope>NUCLEOTIDE SEQUENCE [LARGE SCALE GENOMIC DNA]</scope>
    <source>
        <strain evidence="12 13">DSM 5896</strain>
    </source>
</reference>
<evidence type="ECO:0000256" key="6">
    <source>
        <dbReference type="ARBA" id="ARBA00023136"/>
    </source>
</evidence>
<dbReference type="RefSeq" id="WP_307434530.1">
    <property type="nucleotide sequence ID" value="NZ_JAUSVK010000001.1"/>
</dbReference>
<sequence>MTIVLVAAAAGYGGWRYYDGNQAQAQAASKAAPPVAKVPVTFVQVAKADFPVRTYGLGTVTPFKTATVKSRVDGQIIKVFFKQGQMVKEGDPLIEIDKRPYQSALDQALAKKAQDEANLRNDQLNLERFQNLAKQNFESKQNLDAQQALVDQMTAQIKGDQAAIDNAQTNLSYTTITAPFSGRTGFRLIDPGNIVHASDQTGMVTIAMLQPIAVVYTEPEDSLPAVSKAYDRGGVAVDALSSDGQTTLSHGALAVIDNSVNQATGTISLKARFDNKDNALWPGLSVTTRMLVDTLKQVVVVPEDVVQHGPGGLFAYVIDADGKVEAQPIKVGLSGDGKAVVTDGLAPGQKVVVEGQSRLQPGAEVDAKPMAADGEKVAEQAVAPADAAAAKEAN</sequence>
<keyword evidence="5" id="KW-0997">Cell inner membrane</keyword>
<dbReference type="Gene3D" id="2.40.30.170">
    <property type="match status" value="1"/>
</dbReference>
<dbReference type="PANTHER" id="PTHR30469">
    <property type="entry name" value="MULTIDRUG RESISTANCE PROTEIN MDTA"/>
    <property type="match status" value="1"/>
</dbReference>
<evidence type="ECO:0000256" key="5">
    <source>
        <dbReference type="ARBA" id="ARBA00022519"/>
    </source>
</evidence>
<dbReference type="InterPro" id="IPR058627">
    <property type="entry name" value="MdtA-like_C"/>
</dbReference>
<protein>
    <submittedName>
        <fullName evidence="12">Multidrug efflux system membrane fusion protein</fullName>
    </submittedName>
</protein>
<dbReference type="Proteomes" id="UP001237448">
    <property type="component" value="Unassembled WGS sequence"/>
</dbReference>
<dbReference type="Gene3D" id="1.10.287.470">
    <property type="entry name" value="Helix hairpin bin"/>
    <property type="match status" value="1"/>
</dbReference>
<evidence type="ECO:0000259" key="11">
    <source>
        <dbReference type="Pfam" id="PF25967"/>
    </source>
</evidence>
<proteinExistence type="inferred from homology"/>
<dbReference type="EMBL" id="JAUSVK010000001">
    <property type="protein sequence ID" value="MDQ0395606.1"/>
    <property type="molecule type" value="Genomic_DNA"/>
</dbReference>
<dbReference type="InterPro" id="IPR058624">
    <property type="entry name" value="MdtA-like_HH"/>
</dbReference>
<evidence type="ECO:0000256" key="2">
    <source>
        <dbReference type="ARBA" id="ARBA00009477"/>
    </source>
</evidence>
<evidence type="ECO:0000259" key="9">
    <source>
        <dbReference type="Pfam" id="PF25917"/>
    </source>
</evidence>
<comment type="similarity">
    <text evidence="2">Belongs to the membrane fusion protein (MFP) (TC 8.A.1) family.</text>
</comment>
<dbReference type="InterPro" id="IPR058626">
    <property type="entry name" value="MdtA-like_b-barrel"/>
</dbReference>
<evidence type="ECO:0000259" key="10">
    <source>
        <dbReference type="Pfam" id="PF25944"/>
    </source>
</evidence>
<name>A0ABU0FLY3_9HYPH</name>
<accession>A0ABU0FLY3</accession>
<comment type="subcellular location">
    <subcellularLocation>
        <location evidence="1">Cell membrane</location>
    </subcellularLocation>
</comment>
<keyword evidence="6" id="KW-0472">Membrane</keyword>
<comment type="caution">
    <text evidence="12">The sequence shown here is derived from an EMBL/GenBank/DDBJ whole genome shotgun (WGS) entry which is preliminary data.</text>
</comment>
<keyword evidence="3" id="KW-0813">Transport</keyword>
<evidence type="ECO:0000259" key="8">
    <source>
        <dbReference type="Pfam" id="PF25876"/>
    </source>
</evidence>
<dbReference type="Pfam" id="PF25876">
    <property type="entry name" value="HH_MFP_RND"/>
    <property type="match status" value="1"/>
</dbReference>
<evidence type="ECO:0000313" key="13">
    <source>
        <dbReference type="Proteomes" id="UP001237448"/>
    </source>
</evidence>
<gene>
    <name evidence="12" type="ORF">J3R73_005398</name>
</gene>
<feature type="compositionally biased region" description="Low complexity" evidence="7">
    <location>
        <begin position="379"/>
        <end position="394"/>
    </location>
</feature>
<keyword evidence="13" id="KW-1185">Reference proteome</keyword>
<evidence type="ECO:0000313" key="12">
    <source>
        <dbReference type="EMBL" id="MDQ0395606.1"/>
    </source>
</evidence>
<evidence type="ECO:0000256" key="1">
    <source>
        <dbReference type="ARBA" id="ARBA00004236"/>
    </source>
</evidence>
<feature type="domain" description="Multidrug resistance protein MdtA-like beta-barrel" evidence="10">
    <location>
        <begin position="211"/>
        <end position="294"/>
    </location>
</feature>
<dbReference type="InterPro" id="IPR006143">
    <property type="entry name" value="RND_pump_MFP"/>
</dbReference>
<evidence type="ECO:0000256" key="3">
    <source>
        <dbReference type="ARBA" id="ARBA00022448"/>
    </source>
</evidence>